<dbReference type="Proteomes" id="UP000601435">
    <property type="component" value="Unassembled WGS sequence"/>
</dbReference>
<evidence type="ECO:0000313" key="2">
    <source>
        <dbReference type="Proteomes" id="UP000601435"/>
    </source>
</evidence>
<keyword evidence="2" id="KW-1185">Reference proteome</keyword>
<evidence type="ECO:0000313" key="1">
    <source>
        <dbReference type="EMBL" id="CAE7222053.1"/>
    </source>
</evidence>
<protein>
    <submittedName>
        <fullName evidence="1">Uncharacterized protein</fullName>
    </submittedName>
</protein>
<name>A0A812KCW8_9DINO</name>
<dbReference type="EMBL" id="CAJNJA010007232">
    <property type="protein sequence ID" value="CAE7222053.1"/>
    <property type="molecule type" value="Genomic_DNA"/>
</dbReference>
<reference evidence="1" key="1">
    <citation type="submission" date="2021-02" db="EMBL/GenBank/DDBJ databases">
        <authorList>
            <person name="Dougan E. K."/>
            <person name="Rhodes N."/>
            <person name="Thang M."/>
            <person name="Chan C."/>
        </authorList>
    </citation>
    <scope>NUCLEOTIDE SEQUENCE</scope>
</reference>
<dbReference type="AlphaFoldDB" id="A0A812KCW8"/>
<proteinExistence type="predicted"/>
<accession>A0A812KCW8</accession>
<gene>
    <name evidence="1" type="ORF">SNEC2469_LOCUS2892</name>
</gene>
<organism evidence="1 2">
    <name type="scientific">Symbiodinium necroappetens</name>
    <dbReference type="NCBI Taxonomy" id="1628268"/>
    <lineage>
        <taxon>Eukaryota</taxon>
        <taxon>Sar</taxon>
        <taxon>Alveolata</taxon>
        <taxon>Dinophyceae</taxon>
        <taxon>Suessiales</taxon>
        <taxon>Symbiodiniaceae</taxon>
        <taxon>Symbiodinium</taxon>
    </lineage>
</organism>
<comment type="caution">
    <text evidence="1">The sequence shown here is derived from an EMBL/GenBank/DDBJ whole genome shotgun (WGS) entry which is preliminary data.</text>
</comment>
<dbReference type="OrthoDB" id="10508487at2759"/>
<sequence>MSTVASEDRINGTASDSRSVVADLWSMDDMLSRPFHAVEASETVTEEAAPLLLTQPHLALRLRAAQGSSIEAGTLLRLFLRPLTQWALPEEGCPAQCAWPSVPVCSV</sequence>